<dbReference type="GO" id="GO:0012505">
    <property type="term" value="C:endomembrane system"/>
    <property type="evidence" value="ECO:0007669"/>
    <property type="project" value="UniProtKB-SubCell"/>
</dbReference>
<keyword evidence="8" id="KW-0829">Tyrosine-protein kinase</keyword>
<dbReference type="eggNOG" id="KOG4278">
    <property type="taxonomic scope" value="Eukaryota"/>
</dbReference>
<dbReference type="InterPro" id="IPR001245">
    <property type="entry name" value="Ser-Thr/Tyr_kinase_cat_dom"/>
</dbReference>
<dbReference type="OrthoDB" id="4062651at2759"/>
<dbReference type="PROSITE" id="PS01179">
    <property type="entry name" value="PID"/>
    <property type="match status" value="1"/>
</dbReference>
<evidence type="ECO:0000259" key="11">
    <source>
        <dbReference type="PROSITE" id="PS01179"/>
    </source>
</evidence>
<proteinExistence type="predicted"/>
<dbReference type="InterPro" id="IPR000719">
    <property type="entry name" value="Prot_kinase_dom"/>
</dbReference>
<feature type="domain" description="Protein kinase" evidence="12">
    <location>
        <begin position="398"/>
        <end position="660"/>
    </location>
</feature>
<dbReference type="InterPro" id="IPR008266">
    <property type="entry name" value="Tyr_kinase_AS"/>
</dbReference>
<dbReference type="GO" id="GO:0007169">
    <property type="term" value="P:cell surface receptor protein tyrosine kinase signaling pathway"/>
    <property type="evidence" value="ECO:0007669"/>
    <property type="project" value="TreeGrafter"/>
</dbReference>
<feature type="domain" description="PID" evidence="11">
    <location>
        <begin position="247"/>
        <end position="360"/>
    </location>
</feature>
<dbReference type="InterPro" id="IPR006020">
    <property type="entry name" value="PTB/PI_dom"/>
</dbReference>
<accession>F2U4L6</accession>
<keyword evidence="14" id="KW-1185">Reference proteome</keyword>
<dbReference type="InParanoid" id="F2U4L6"/>
<evidence type="ECO:0000313" key="14">
    <source>
        <dbReference type="Proteomes" id="UP000007799"/>
    </source>
</evidence>
<dbReference type="EMBL" id="GL832961">
    <property type="protein sequence ID" value="EGD82582.1"/>
    <property type="molecule type" value="Genomic_DNA"/>
</dbReference>
<dbReference type="Pfam" id="PF07714">
    <property type="entry name" value="PK_Tyr_Ser-Thr"/>
    <property type="match status" value="1"/>
</dbReference>
<evidence type="ECO:0000256" key="6">
    <source>
        <dbReference type="ARBA" id="ARBA00022840"/>
    </source>
</evidence>
<dbReference type="InterPro" id="IPR017441">
    <property type="entry name" value="Protein_kinase_ATP_BS"/>
</dbReference>
<feature type="binding site" evidence="10">
    <location>
        <position position="431"/>
    </location>
    <ligand>
        <name>ATP</name>
        <dbReference type="ChEBI" id="CHEBI:30616"/>
    </ligand>
</feature>
<dbReference type="PROSITE" id="PS00107">
    <property type="entry name" value="PROTEIN_KINASE_ATP"/>
    <property type="match status" value="1"/>
</dbReference>
<evidence type="ECO:0000259" key="12">
    <source>
        <dbReference type="PROSITE" id="PS50011"/>
    </source>
</evidence>
<dbReference type="RefSeq" id="XP_004995818.1">
    <property type="nucleotide sequence ID" value="XM_004995761.1"/>
</dbReference>
<dbReference type="SUPFAM" id="SSF50729">
    <property type="entry name" value="PH domain-like"/>
    <property type="match status" value="2"/>
</dbReference>
<dbReference type="FunFam" id="1.10.510.10:FF:001512">
    <property type="entry name" value="Receptor tyrosine-protein kinase erbB-2"/>
    <property type="match status" value="1"/>
</dbReference>
<dbReference type="InterPro" id="IPR011993">
    <property type="entry name" value="PH-like_dom_sf"/>
</dbReference>
<evidence type="ECO:0000256" key="8">
    <source>
        <dbReference type="ARBA" id="ARBA00023137"/>
    </source>
</evidence>
<dbReference type="Proteomes" id="UP000007799">
    <property type="component" value="Unassembled WGS sequence"/>
</dbReference>
<dbReference type="PRINTS" id="PR00109">
    <property type="entry name" value="TYRKINASE"/>
</dbReference>
<keyword evidence="6 10" id="KW-0067">ATP-binding</keyword>
<evidence type="ECO:0000256" key="3">
    <source>
        <dbReference type="ARBA" id="ARBA00022679"/>
    </source>
</evidence>
<dbReference type="FunCoup" id="F2U4L6">
    <property type="interactions" value="722"/>
</dbReference>
<keyword evidence="7" id="KW-0472">Membrane</keyword>
<dbReference type="KEGG" id="sre:PTSG_03234"/>
<dbReference type="PROSITE" id="PS00109">
    <property type="entry name" value="PROTEIN_KINASE_TYR"/>
    <property type="match status" value="1"/>
</dbReference>
<dbReference type="GO" id="GO:0004714">
    <property type="term" value="F:transmembrane receptor protein tyrosine kinase activity"/>
    <property type="evidence" value="ECO:0007669"/>
    <property type="project" value="UniProtKB-EC"/>
</dbReference>
<evidence type="ECO:0000256" key="2">
    <source>
        <dbReference type="ARBA" id="ARBA00004308"/>
    </source>
</evidence>
<evidence type="ECO:0000256" key="4">
    <source>
        <dbReference type="ARBA" id="ARBA00022741"/>
    </source>
</evidence>
<dbReference type="CDD" id="cd00192">
    <property type="entry name" value="PTKc"/>
    <property type="match status" value="1"/>
</dbReference>
<dbReference type="SUPFAM" id="SSF56112">
    <property type="entry name" value="Protein kinase-like (PK-like)"/>
    <property type="match status" value="1"/>
</dbReference>
<dbReference type="InterPro" id="IPR050122">
    <property type="entry name" value="RTK"/>
</dbReference>
<dbReference type="InterPro" id="IPR011009">
    <property type="entry name" value="Kinase-like_dom_sf"/>
</dbReference>
<dbReference type="Gene3D" id="3.30.200.20">
    <property type="entry name" value="Phosphorylase Kinase, domain 1"/>
    <property type="match status" value="1"/>
</dbReference>
<comment type="subcellular location">
    <subcellularLocation>
        <location evidence="2">Endomembrane system</location>
    </subcellularLocation>
    <subcellularLocation>
        <location evidence="1">Membrane</location>
        <topology evidence="1">Single-pass membrane protein</topology>
    </subcellularLocation>
</comment>
<protein>
    <submittedName>
        <fullName evidence="13">TK/HMTK protein kinase</fullName>
    </submittedName>
</protein>
<evidence type="ECO:0000256" key="5">
    <source>
        <dbReference type="ARBA" id="ARBA00022777"/>
    </source>
</evidence>
<keyword evidence="5 13" id="KW-0418">Kinase</keyword>
<evidence type="ECO:0000256" key="9">
    <source>
        <dbReference type="ARBA" id="ARBA00051243"/>
    </source>
</evidence>
<sequence length="703" mass="79920">MSAFESEEQRLAYELLSSQVHPHRAMDIVERQYTRSYHAVYKGAEPVAAATIGSTLWSIVGGQVVTNTVKKLKKRKEDNRRVIVTVSLAGLKLEDDQEILAFETLKTITHVCLDPSDAKRVAYLSHYPRLGLFYCHIIKFRDKTLASKFLNHTTQLCTQAKRRSFSELGSSSVVDDDEDDDMRSVDFGFEDEGEEATGIRKQIESLYGATVAIAELDYISSAPLTQVELADAYKDDCDHLQLIIDTHLGKLQREKQGSVKSLTRRKSSIRRIKNNEAQHVILIASMEGIRVVDSKSKEEFLFHYIKEVKLWGHVCMGKEDRAFAFVSCDAHLQSISCHMFFTRNAQDARELAANVGKAVEASNKMDALQGGQPFMPVARTKGELTGALSRLEVDRDEIHMLRPIGAGQFGVVFEVEHQLPGVPTPHIRAVKALRQGASKLHMIDFVREAEILSELAHPNIVRLEGLCLQQQPWLLIEELVPYGDLDYVLRVGLERRVNIKLPEVFHYSLQILAGLSYLLEKRLLHLDIAARNMLLGARNEVKIADFGMCRRLPEGKTSIVVKELPKVATRWLAVEAFDEHRLSEKSDTWAFAVTVWEICTQGGKPYSDVHFLQVAREVREGRRLEQPRVCSEPLWDVLMRCWHKKAERRPTFKEVTQLLLDAKKRTETPDADRDLGRVVFSRTMGKSFKHQQQLHQQQRPPSP</sequence>
<dbReference type="GO" id="GO:0005524">
    <property type="term" value="F:ATP binding"/>
    <property type="evidence" value="ECO:0007669"/>
    <property type="project" value="UniProtKB-UniRule"/>
</dbReference>
<dbReference type="Gene3D" id="1.10.510.10">
    <property type="entry name" value="Transferase(Phosphotransferase) domain 1"/>
    <property type="match status" value="1"/>
</dbReference>
<dbReference type="Gene3D" id="2.30.29.30">
    <property type="entry name" value="Pleckstrin-homology domain (PH domain)/Phosphotyrosine-binding domain (PTB)"/>
    <property type="match status" value="2"/>
</dbReference>
<dbReference type="GO" id="GO:0050793">
    <property type="term" value="P:regulation of developmental process"/>
    <property type="evidence" value="ECO:0007669"/>
    <property type="project" value="UniProtKB-ARBA"/>
</dbReference>
<name>F2U4L6_SALR5</name>
<evidence type="ECO:0000256" key="1">
    <source>
        <dbReference type="ARBA" id="ARBA00004167"/>
    </source>
</evidence>
<organism evidence="14">
    <name type="scientific">Salpingoeca rosetta (strain ATCC 50818 / BSB-021)</name>
    <dbReference type="NCBI Taxonomy" id="946362"/>
    <lineage>
        <taxon>Eukaryota</taxon>
        <taxon>Choanoflagellata</taxon>
        <taxon>Craspedida</taxon>
        <taxon>Salpingoecidae</taxon>
        <taxon>Salpingoeca</taxon>
    </lineage>
</organism>
<evidence type="ECO:0000256" key="10">
    <source>
        <dbReference type="PROSITE-ProRule" id="PRU10141"/>
    </source>
</evidence>
<dbReference type="PROSITE" id="PS50011">
    <property type="entry name" value="PROTEIN_KINASE_DOM"/>
    <property type="match status" value="1"/>
</dbReference>
<comment type="catalytic activity">
    <reaction evidence="9">
        <text>L-tyrosyl-[protein] + ATP = O-phospho-L-tyrosyl-[protein] + ADP + H(+)</text>
        <dbReference type="Rhea" id="RHEA:10596"/>
        <dbReference type="Rhea" id="RHEA-COMP:10136"/>
        <dbReference type="Rhea" id="RHEA-COMP:20101"/>
        <dbReference type="ChEBI" id="CHEBI:15378"/>
        <dbReference type="ChEBI" id="CHEBI:30616"/>
        <dbReference type="ChEBI" id="CHEBI:46858"/>
        <dbReference type="ChEBI" id="CHEBI:61978"/>
        <dbReference type="ChEBI" id="CHEBI:456216"/>
        <dbReference type="EC" id="2.7.10.1"/>
    </reaction>
</comment>
<dbReference type="GeneID" id="16076405"/>
<reference evidence="13" key="1">
    <citation type="submission" date="2009-08" db="EMBL/GenBank/DDBJ databases">
        <title>Annotation of Salpingoeca rosetta.</title>
        <authorList>
            <consortium name="The Broad Institute Genome Sequencing Platform"/>
            <person name="Russ C."/>
            <person name="Cuomo C."/>
            <person name="Burger G."/>
            <person name="Gray M.W."/>
            <person name="Holland P.W.H."/>
            <person name="King N."/>
            <person name="Lang F.B.F."/>
            <person name="Roger A.J."/>
            <person name="Ruiz-Trillo I."/>
            <person name="Young S.K."/>
            <person name="Zeng Q."/>
            <person name="Gargeya S."/>
            <person name="Alvarado L."/>
            <person name="Berlin A."/>
            <person name="Chapman S.B."/>
            <person name="Chen Z."/>
            <person name="Freedman E."/>
            <person name="Gellesch M."/>
            <person name="Goldberg J."/>
            <person name="Griggs A."/>
            <person name="Gujja S."/>
            <person name="Heilman E."/>
            <person name="Heiman D."/>
            <person name="Howarth C."/>
            <person name="Mehta T."/>
            <person name="Neiman D."/>
            <person name="Pearson M."/>
            <person name="Roberts A."/>
            <person name="Saif S."/>
            <person name="Shea T."/>
            <person name="Shenoy N."/>
            <person name="Sisk P."/>
            <person name="Stolte C."/>
            <person name="Sykes S."/>
            <person name="White J."/>
            <person name="Yandava C."/>
            <person name="Haas B."/>
            <person name="Nusbaum C."/>
            <person name="Birren B."/>
        </authorList>
    </citation>
    <scope>NUCLEOTIDE SEQUENCE [LARGE SCALE GENOMIC DNA]</scope>
    <source>
        <strain evidence="13">ATCC 50818</strain>
    </source>
</reference>
<gene>
    <name evidence="13" type="ORF">PTSG_03234</name>
</gene>
<dbReference type="GO" id="GO:0005886">
    <property type="term" value="C:plasma membrane"/>
    <property type="evidence" value="ECO:0007669"/>
    <property type="project" value="TreeGrafter"/>
</dbReference>
<dbReference type="AlphaFoldDB" id="F2U4L6"/>
<dbReference type="Pfam" id="PF00640">
    <property type="entry name" value="PID"/>
    <property type="match status" value="2"/>
</dbReference>
<dbReference type="GO" id="GO:0048468">
    <property type="term" value="P:cell development"/>
    <property type="evidence" value="ECO:0007669"/>
    <property type="project" value="UniProtKB-ARBA"/>
</dbReference>
<dbReference type="PANTHER" id="PTHR24416:SF617">
    <property type="entry name" value="RET ONCOGENE, ISOFORM A"/>
    <property type="match status" value="1"/>
</dbReference>
<keyword evidence="3" id="KW-0808">Transferase</keyword>
<dbReference type="GO" id="GO:0043235">
    <property type="term" value="C:receptor complex"/>
    <property type="evidence" value="ECO:0007669"/>
    <property type="project" value="TreeGrafter"/>
</dbReference>
<evidence type="ECO:0000256" key="7">
    <source>
        <dbReference type="ARBA" id="ARBA00023136"/>
    </source>
</evidence>
<evidence type="ECO:0000313" key="13">
    <source>
        <dbReference type="EMBL" id="EGD82582.1"/>
    </source>
</evidence>
<dbReference type="PANTHER" id="PTHR24416">
    <property type="entry name" value="TYROSINE-PROTEIN KINASE RECEPTOR"/>
    <property type="match status" value="1"/>
</dbReference>
<keyword evidence="4 10" id="KW-0547">Nucleotide-binding</keyword>
<dbReference type="STRING" id="946362.F2U4L6"/>